<evidence type="ECO:0000256" key="1">
    <source>
        <dbReference type="ARBA" id="ARBA00010075"/>
    </source>
</evidence>
<dbReference type="RefSeq" id="WP_123122541.1">
    <property type="nucleotide sequence ID" value="NZ_RJJR01000024.1"/>
</dbReference>
<keyword evidence="2" id="KW-0815">Transposition</keyword>
<dbReference type="InterPro" id="IPR012337">
    <property type="entry name" value="RNaseH-like_sf"/>
</dbReference>
<comment type="caution">
    <text evidence="7">The sequence shown here is derived from an EMBL/GenBank/DDBJ whole genome shotgun (WGS) entry which is preliminary data.</text>
</comment>
<protein>
    <submittedName>
        <fullName evidence="7">IS4 family transposase</fullName>
    </submittedName>
</protein>
<organism evidence="7 8">
    <name type="scientific">Hanamia caeni</name>
    <dbReference type="NCBI Taxonomy" id="2294116"/>
    <lineage>
        <taxon>Bacteria</taxon>
        <taxon>Pseudomonadati</taxon>
        <taxon>Bacteroidota</taxon>
        <taxon>Chitinophagia</taxon>
        <taxon>Chitinophagales</taxon>
        <taxon>Chitinophagaceae</taxon>
        <taxon>Hanamia</taxon>
    </lineage>
</organism>
<dbReference type="Proteomes" id="UP000267223">
    <property type="component" value="Unassembled WGS sequence"/>
</dbReference>
<evidence type="ECO:0000256" key="4">
    <source>
        <dbReference type="ARBA" id="ARBA00023172"/>
    </source>
</evidence>
<accession>A0A3M9N4W5</accession>
<dbReference type="EMBL" id="RJJR01000024">
    <property type="protein sequence ID" value="RNI32789.1"/>
    <property type="molecule type" value="Genomic_DNA"/>
</dbReference>
<keyword evidence="8" id="KW-1185">Reference proteome</keyword>
<feature type="domain" description="Transposase IS4-like" evidence="5">
    <location>
        <begin position="123"/>
        <end position="334"/>
    </location>
</feature>
<dbReference type="GO" id="GO:0004803">
    <property type="term" value="F:transposase activity"/>
    <property type="evidence" value="ECO:0007669"/>
    <property type="project" value="InterPro"/>
</dbReference>
<evidence type="ECO:0000259" key="5">
    <source>
        <dbReference type="Pfam" id="PF01609"/>
    </source>
</evidence>
<dbReference type="InterPro" id="IPR025399">
    <property type="entry name" value="DUF4372"/>
</dbReference>
<dbReference type="InterPro" id="IPR047952">
    <property type="entry name" value="Transpos_IS4"/>
</dbReference>
<evidence type="ECO:0000259" key="6">
    <source>
        <dbReference type="Pfam" id="PF14294"/>
    </source>
</evidence>
<dbReference type="GO" id="GO:0006313">
    <property type="term" value="P:DNA transposition"/>
    <property type="evidence" value="ECO:0007669"/>
    <property type="project" value="InterPro"/>
</dbReference>
<dbReference type="Pfam" id="PF01609">
    <property type="entry name" value="DDE_Tnp_1"/>
    <property type="match status" value="1"/>
</dbReference>
<evidence type="ECO:0000256" key="2">
    <source>
        <dbReference type="ARBA" id="ARBA00022578"/>
    </source>
</evidence>
<evidence type="ECO:0000313" key="7">
    <source>
        <dbReference type="EMBL" id="RNI32789.1"/>
    </source>
</evidence>
<dbReference type="PANTHER" id="PTHR33258:SF1">
    <property type="entry name" value="TRANSPOSASE INSL FOR INSERTION SEQUENCE ELEMENT IS186A-RELATED"/>
    <property type="match status" value="1"/>
</dbReference>
<dbReference type="PANTHER" id="PTHR33258">
    <property type="entry name" value="TRANSPOSASE INSL FOR INSERTION SEQUENCE ELEMENT IS186A-RELATED"/>
    <property type="match status" value="1"/>
</dbReference>
<dbReference type="SUPFAM" id="SSF53098">
    <property type="entry name" value="Ribonuclease H-like"/>
    <property type="match status" value="1"/>
</dbReference>
<keyword evidence="4" id="KW-0233">DNA recombination</keyword>
<keyword evidence="3" id="KW-0238">DNA-binding</keyword>
<dbReference type="Gene3D" id="3.90.350.10">
    <property type="entry name" value="Transposase Inhibitor Protein From Tn5, Chain A, domain 1"/>
    <property type="match status" value="1"/>
</dbReference>
<dbReference type="OrthoDB" id="7327264at2"/>
<dbReference type="Pfam" id="PF14294">
    <property type="entry name" value="DUF4372"/>
    <property type="match status" value="1"/>
</dbReference>
<feature type="domain" description="DUF4372" evidence="6">
    <location>
        <begin position="4"/>
        <end position="75"/>
    </location>
</feature>
<dbReference type="GO" id="GO:0003677">
    <property type="term" value="F:DNA binding"/>
    <property type="evidence" value="ECO:0007669"/>
    <property type="project" value="UniProtKB-KW"/>
</dbReference>
<dbReference type="InterPro" id="IPR002559">
    <property type="entry name" value="Transposase_11"/>
</dbReference>
<reference evidence="7 8" key="1">
    <citation type="submission" date="2018-11" db="EMBL/GenBank/DDBJ databases">
        <title>Draft genome sequence of Ferruginibacter sp. BO-59.</title>
        <authorList>
            <person name="Im W.T."/>
        </authorList>
    </citation>
    <scope>NUCLEOTIDE SEQUENCE [LARGE SCALE GENOMIC DNA]</scope>
    <source>
        <strain evidence="7 8">BO-59</strain>
    </source>
</reference>
<dbReference type="AlphaFoldDB" id="A0A3M9N4W5"/>
<sequence>MNEGKYVFSQIMGLVSYKKFQTFVNRHSGEYKVKGFSCWKQFLCMAFGQLTHRESLSDTIMCLKANAAKMYHLGIGEVVAKSTLTKANENRSYLIYQQLAMSLIKEAKQLYLADDDLEVSLKGNVFAIDATTIDLCLSTFYWATFRSTKGGIKLHTQIDLKTSIPEFILFSNASVHDVNALDLISFEANSFYIMDRGYVDYKRLYRIHLCGAFFVTRAKDNMNYRRLYSHQKDKDAGVIYDQTIMQNNFYASRDYPEKMRRIKFKDAETGKVLIFLTNNFNLTANEIAQLYKHRWKIELFFKWIKQHLKVKSFWGHSENAVKTQVWIAVSVYVLVAIAKKKFMLKQSLYEILQIISISIFEKMPINQLFQETQLQYFKEQNHNQLKMFD</sequence>
<evidence type="ECO:0000313" key="8">
    <source>
        <dbReference type="Proteomes" id="UP000267223"/>
    </source>
</evidence>
<name>A0A3M9N4W5_9BACT</name>
<proteinExistence type="inferred from homology"/>
<comment type="similarity">
    <text evidence="1">Belongs to the transposase 11 family.</text>
</comment>
<evidence type="ECO:0000256" key="3">
    <source>
        <dbReference type="ARBA" id="ARBA00023125"/>
    </source>
</evidence>
<dbReference type="NCBIfam" id="NF033592">
    <property type="entry name" value="transpos_IS4_1"/>
    <property type="match status" value="1"/>
</dbReference>
<gene>
    <name evidence="7" type="ORF">EFY79_20045</name>
</gene>